<keyword evidence="3" id="KW-1185">Reference proteome</keyword>
<organism evidence="2 3">
    <name type="scientific">Tuber borchii</name>
    <name type="common">White truffle</name>
    <dbReference type="NCBI Taxonomy" id="42251"/>
    <lineage>
        <taxon>Eukaryota</taxon>
        <taxon>Fungi</taxon>
        <taxon>Dikarya</taxon>
        <taxon>Ascomycota</taxon>
        <taxon>Pezizomycotina</taxon>
        <taxon>Pezizomycetes</taxon>
        <taxon>Pezizales</taxon>
        <taxon>Tuberaceae</taxon>
        <taxon>Tuber</taxon>
    </lineage>
</organism>
<dbReference type="Pfam" id="PF13391">
    <property type="entry name" value="HNH_2"/>
    <property type="match status" value="1"/>
</dbReference>
<comment type="caution">
    <text evidence="2">The sequence shown here is derived from an EMBL/GenBank/DDBJ whole genome shotgun (WGS) entry which is preliminary data.</text>
</comment>
<dbReference type="EMBL" id="NESQ01000193">
    <property type="protein sequence ID" value="PUU76295.1"/>
    <property type="molecule type" value="Genomic_DNA"/>
</dbReference>
<dbReference type="AlphaFoldDB" id="A0A2T6ZLD3"/>
<protein>
    <recommendedName>
        <fullName evidence="1">HNH nuclease domain-containing protein</fullName>
    </recommendedName>
</protein>
<dbReference type="Proteomes" id="UP000244722">
    <property type="component" value="Unassembled WGS sequence"/>
</dbReference>
<evidence type="ECO:0000259" key="1">
    <source>
        <dbReference type="Pfam" id="PF13391"/>
    </source>
</evidence>
<dbReference type="OrthoDB" id="5416097at2759"/>
<proteinExistence type="predicted"/>
<reference evidence="2 3" key="1">
    <citation type="submission" date="2017-04" db="EMBL/GenBank/DDBJ databases">
        <title>Draft genome sequence of Tuber borchii Vittad., a whitish edible truffle.</title>
        <authorList>
            <consortium name="DOE Joint Genome Institute"/>
            <person name="Murat C."/>
            <person name="Kuo A."/>
            <person name="Barry K.W."/>
            <person name="Clum A."/>
            <person name="Dockter R.B."/>
            <person name="Fauchery L."/>
            <person name="Iotti M."/>
            <person name="Kohler A."/>
            <person name="Labutti K."/>
            <person name="Lindquist E.A."/>
            <person name="Lipzen A."/>
            <person name="Ohm R.A."/>
            <person name="Wang M."/>
            <person name="Grigoriev I.V."/>
            <person name="Zambonelli A."/>
            <person name="Martin F.M."/>
        </authorList>
    </citation>
    <scope>NUCLEOTIDE SEQUENCE [LARGE SCALE GENOMIC DNA]</scope>
    <source>
        <strain evidence="2 3">Tbo3840</strain>
    </source>
</reference>
<name>A0A2T6ZLD3_TUBBO</name>
<evidence type="ECO:0000313" key="2">
    <source>
        <dbReference type="EMBL" id="PUU76295.1"/>
    </source>
</evidence>
<dbReference type="InterPro" id="IPR003615">
    <property type="entry name" value="HNH_nuc"/>
</dbReference>
<feature type="domain" description="HNH nuclease" evidence="1">
    <location>
        <begin position="128"/>
        <end position="210"/>
    </location>
</feature>
<gene>
    <name evidence="2" type="ORF">B9Z19DRAFT_1066755</name>
</gene>
<evidence type="ECO:0000313" key="3">
    <source>
        <dbReference type="Proteomes" id="UP000244722"/>
    </source>
</evidence>
<sequence length="314" mass="35108">MTYGEPTGTFYDNVHARASPAGQSFLRVGRGCLTHELQQQLNNPPPVNAHECETAVVEWLERLSIIESALINFPNVHTRSPTSAPALARSAAGVARQNEIGVPYGPVRSTGRDLHAVEACHERDDSECVITGSNMWDGFPIEIAHIIPFALANETRCRQMDLWRMLEFFWGIDVTSKLYNQIARELDTTHNMVTLVITIHRMFDKGTITFIPKTPNGDRIPVSFSSYSGIYNLEVHYSTPLRVPELIQSTKVIGQNGAASALLEDSSVQILPKPLPSHPYPRAIYFTLRELILWLKRECEDNIGIQGSIVWASE</sequence>
<accession>A0A2T6ZLD3</accession>